<accession>A0A7S1TL13</accession>
<dbReference type="AlphaFoldDB" id="A0A7S1TL13"/>
<evidence type="ECO:0000313" key="3">
    <source>
        <dbReference type="EMBL" id="CAD9238075.1"/>
    </source>
</evidence>
<sequence>MDNRAQVPTNGGWLSVFDERAKITEEKHDTNQSNGGSKDGASDGASGQEPWQISGWSDIKDGAVWRNAVHDIIKEMELPLQGKAFDAGCGVLAFSKQFQEFFPKWELLGVDGAESCIRRIPQLWPDVNPENFKVGILPNALEECNGELYDLTICHGVLMCLSKEEGLETIDHLLRMTKQGGFCLVSELVDVHYQKETEEAMSRHWQHANYGSEIPTYTYYSEDELINRFSTFGKTWVGRVQVPEYGDRGRYRINLYIRK</sequence>
<dbReference type="InterPro" id="IPR029063">
    <property type="entry name" value="SAM-dependent_MTases_sf"/>
</dbReference>
<name>A0A7S1TL13_9RHOD</name>
<evidence type="ECO:0000256" key="1">
    <source>
        <dbReference type="SAM" id="MobiDB-lite"/>
    </source>
</evidence>
<organism evidence="3">
    <name type="scientific">Compsopogon caeruleus</name>
    <dbReference type="NCBI Taxonomy" id="31354"/>
    <lineage>
        <taxon>Eukaryota</taxon>
        <taxon>Rhodophyta</taxon>
        <taxon>Compsopogonophyceae</taxon>
        <taxon>Compsopogonales</taxon>
        <taxon>Compsopogonaceae</taxon>
        <taxon>Compsopogon</taxon>
    </lineage>
</organism>
<dbReference type="Pfam" id="PF08242">
    <property type="entry name" value="Methyltransf_12"/>
    <property type="match status" value="1"/>
</dbReference>
<feature type="domain" description="Methyltransferase type 12" evidence="2">
    <location>
        <begin position="86"/>
        <end position="182"/>
    </location>
</feature>
<dbReference type="Gene3D" id="3.40.50.150">
    <property type="entry name" value="Vaccinia Virus protein VP39"/>
    <property type="match status" value="1"/>
</dbReference>
<protein>
    <recommendedName>
        <fullName evidence="2">Methyltransferase type 12 domain-containing protein</fullName>
    </recommendedName>
</protein>
<feature type="region of interest" description="Disordered" evidence="1">
    <location>
        <begin position="24"/>
        <end position="54"/>
    </location>
</feature>
<dbReference type="EMBL" id="HBGH01018304">
    <property type="protein sequence ID" value="CAD9238075.1"/>
    <property type="molecule type" value="Transcribed_RNA"/>
</dbReference>
<dbReference type="InterPro" id="IPR013217">
    <property type="entry name" value="Methyltransf_12"/>
</dbReference>
<dbReference type="SUPFAM" id="SSF53335">
    <property type="entry name" value="S-adenosyl-L-methionine-dependent methyltransferases"/>
    <property type="match status" value="1"/>
</dbReference>
<evidence type="ECO:0000259" key="2">
    <source>
        <dbReference type="Pfam" id="PF08242"/>
    </source>
</evidence>
<reference evidence="3" key="1">
    <citation type="submission" date="2021-01" db="EMBL/GenBank/DDBJ databases">
        <authorList>
            <person name="Corre E."/>
            <person name="Pelletier E."/>
            <person name="Niang G."/>
            <person name="Scheremetjew M."/>
            <person name="Finn R."/>
            <person name="Kale V."/>
            <person name="Holt S."/>
            <person name="Cochrane G."/>
            <person name="Meng A."/>
            <person name="Brown T."/>
            <person name="Cohen L."/>
        </authorList>
    </citation>
    <scope>NUCLEOTIDE SEQUENCE</scope>
    <source>
        <strain evidence="3">SAG 36.94</strain>
    </source>
</reference>
<gene>
    <name evidence="3" type="ORF">CCAE0312_LOCUS10177</name>
</gene>
<proteinExistence type="predicted"/>